<name>A0AAV1V5A5_9STRA</name>
<proteinExistence type="predicted"/>
<feature type="region of interest" description="Disordered" evidence="1">
    <location>
        <begin position="1"/>
        <end position="45"/>
    </location>
</feature>
<reference evidence="2" key="1">
    <citation type="submission" date="2024-01" db="EMBL/GenBank/DDBJ databases">
        <authorList>
            <person name="Webb A."/>
        </authorList>
    </citation>
    <scope>NUCLEOTIDE SEQUENCE</scope>
    <source>
        <strain evidence="2">Pm1</strain>
    </source>
</reference>
<sequence>MERQSVLQALLTTPPSRLREAPPMDWKRGHESSSEQVETWNADVSHKHNTTDFKRGRAEPIPMLMLANDERWDRIDRDD</sequence>
<feature type="compositionally biased region" description="Basic and acidic residues" evidence="1">
    <location>
        <begin position="17"/>
        <end position="33"/>
    </location>
</feature>
<accession>A0AAV1V5A5</accession>
<protein>
    <submittedName>
        <fullName evidence="2">Uncharacterized protein</fullName>
    </submittedName>
</protein>
<dbReference type="EMBL" id="CAKLBY020000267">
    <property type="protein sequence ID" value="CAK7941980.1"/>
    <property type="molecule type" value="Genomic_DNA"/>
</dbReference>
<dbReference type="Proteomes" id="UP001162060">
    <property type="component" value="Unassembled WGS sequence"/>
</dbReference>
<evidence type="ECO:0000256" key="1">
    <source>
        <dbReference type="SAM" id="MobiDB-lite"/>
    </source>
</evidence>
<evidence type="ECO:0000313" key="2">
    <source>
        <dbReference type="EMBL" id="CAK7941980.1"/>
    </source>
</evidence>
<evidence type="ECO:0000313" key="3">
    <source>
        <dbReference type="Proteomes" id="UP001162060"/>
    </source>
</evidence>
<dbReference type="AlphaFoldDB" id="A0AAV1V5A5"/>
<comment type="caution">
    <text evidence="2">The sequence shown here is derived from an EMBL/GenBank/DDBJ whole genome shotgun (WGS) entry which is preliminary data.</text>
</comment>
<feature type="compositionally biased region" description="Polar residues" evidence="1">
    <location>
        <begin position="1"/>
        <end position="15"/>
    </location>
</feature>
<gene>
    <name evidence="2" type="ORF">PM001_LOCUS27130</name>
</gene>
<organism evidence="2 3">
    <name type="scientific">Peronospora matthiolae</name>
    <dbReference type="NCBI Taxonomy" id="2874970"/>
    <lineage>
        <taxon>Eukaryota</taxon>
        <taxon>Sar</taxon>
        <taxon>Stramenopiles</taxon>
        <taxon>Oomycota</taxon>
        <taxon>Peronosporomycetes</taxon>
        <taxon>Peronosporales</taxon>
        <taxon>Peronosporaceae</taxon>
        <taxon>Peronospora</taxon>
    </lineage>
</organism>